<keyword evidence="7" id="KW-0865">Zymogen</keyword>
<dbReference type="GO" id="GO:0008240">
    <property type="term" value="F:tripeptidyl-peptidase activity"/>
    <property type="evidence" value="ECO:0007669"/>
    <property type="project" value="TreeGrafter"/>
</dbReference>
<feature type="signal peptide" evidence="8">
    <location>
        <begin position="1"/>
        <end position="30"/>
    </location>
</feature>
<feature type="chain" id="PRO_5020510610" evidence="8">
    <location>
        <begin position="31"/>
        <end position="545"/>
    </location>
</feature>
<dbReference type="SMART" id="SM00944">
    <property type="entry name" value="Pro-kuma_activ"/>
    <property type="match status" value="1"/>
</dbReference>
<dbReference type="AlphaFoldDB" id="A0A4D4J4E9"/>
<dbReference type="GO" id="GO:0006508">
    <property type="term" value="P:proteolysis"/>
    <property type="evidence" value="ECO:0007669"/>
    <property type="project" value="UniProtKB-KW"/>
</dbReference>
<dbReference type="PANTHER" id="PTHR14218">
    <property type="entry name" value="PROTEASE S8 TRIPEPTIDYL PEPTIDASE I CLN2"/>
    <property type="match status" value="1"/>
</dbReference>
<evidence type="ECO:0000256" key="2">
    <source>
        <dbReference type="ARBA" id="ARBA00022670"/>
    </source>
</evidence>
<keyword evidence="3" id="KW-0479">Metal-binding</keyword>
<dbReference type="PROSITE" id="PS51695">
    <property type="entry name" value="SEDOLISIN"/>
    <property type="match status" value="1"/>
</dbReference>
<reference evidence="11" key="1">
    <citation type="submission" date="2019-04" db="EMBL/GenBank/DDBJ databases">
        <title>Draft genome sequence of Pseudonocardiaceae bacterium SL3-2-4.</title>
        <authorList>
            <person name="Ningsih F."/>
            <person name="Yokota A."/>
            <person name="Sakai Y."/>
            <person name="Nanatani K."/>
            <person name="Yabe S."/>
            <person name="Oetari A."/>
            <person name="Sjamsuridzal W."/>
        </authorList>
    </citation>
    <scope>NUCLEOTIDE SEQUENCE [LARGE SCALE GENOMIC DNA]</scope>
    <source>
        <strain evidence="11">SL3-2-4</strain>
    </source>
</reference>
<evidence type="ECO:0000256" key="5">
    <source>
        <dbReference type="ARBA" id="ARBA00022825"/>
    </source>
</evidence>
<evidence type="ECO:0000256" key="8">
    <source>
        <dbReference type="SAM" id="SignalP"/>
    </source>
</evidence>
<dbReference type="Proteomes" id="UP000298860">
    <property type="component" value="Unassembled WGS sequence"/>
</dbReference>
<dbReference type="RefSeq" id="WP_137814629.1">
    <property type="nucleotide sequence ID" value="NZ_BJFL01000015.1"/>
</dbReference>
<dbReference type="Pfam" id="PF09286">
    <property type="entry name" value="Pro-kuma_activ"/>
    <property type="match status" value="1"/>
</dbReference>
<dbReference type="PANTHER" id="PTHR14218:SF15">
    <property type="entry name" value="TRIPEPTIDYL-PEPTIDASE 1"/>
    <property type="match status" value="1"/>
</dbReference>
<name>A0A4D4J4E9_9PSEU</name>
<keyword evidence="4" id="KW-0378">Hydrolase</keyword>
<sequence>MKPRLRTIGAIMAPLAVVGTVVAITQSADASPGQQPRAALSGNMLPDLAQTQRMGDVPDTQRMSVAISLAPRNQADLDRFVAEVSDPASPNYGHYLTSRQFAARYGAAKEQVDKVSDYLRAGGLSVDSVSPNNLIIEASGPASAVEQTFATHLSDRYDARTKQHFYANDSEPSLPADLATGVVGVAGLDNHARFRHPSLRPAAAAPQRPGFTPPQLQGAYDVPATKADGAGQKIALFELDAFQQANIDTFDKQFNLPASKPKVQKVDGGVQLGEGQTEVELDIETIQAVAPKAQLTVFEAPNTEKGAIDEYAAIVNSGIPVVSISWGAPEQANSAASLKAQHALYQQAAAQGQSMFAASGDNGSDDAGNGGKSVDYPASDPFITGTGGTHLTVNQNNTYGGETGWVGAGGGSSALFNVPNYQANLPNNAARKRMVPDIAADADPASGIVVFSAGKLQVVGGTSAAAPQWAGLAALFNQTAAAKGKPRLGFANPTLYKLAGSAGGTTALHDIIGGSNGAFTAVRGYDQVTGLGSFDAAKFIAALRG</sequence>
<gene>
    <name evidence="10" type="ORF">GTS_31980</name>
</gene>
<dbReference type="InterPro" id="IPR030400">
    <property type="entry name" value="Sedolisin_dom"/>
</dbReference>
<dbReference type="GO" id="GO:0004252">
    <property type="term" value="F:serine-type endopeptidase activity"/>
    <property type="evidence" value="ECO:0007669"/>
    <property type="project" value="InterPro"/>
</dbReference>
<dbReference type="SUPFAM" id="SSF52743">
    <property type="entry name" value="Subtilisin-like"/>
    <property type="match status" value="1"/>
</dbReference>
<proteinExistence type="predicted"/>
<dbReference type="InterPro" id="IPR000209">
    <property type="entry name" value="Peptidase_S8/S53_dom"/>
</dbReference>
<feature type="domain" description="Peptidase S53" evidence="9">
    <location>
        <begin position="210"/>
        <end position="545"/>
    </location>
</feature>
<protein>
    <submittedName>
        <fullName evidence="10">Pseudomonapepsin</fullName>
    </submittedName>
</protein>
<organism evidence="10 11">
    <name type="scientific">Gandjariella thermophila</name>
    <dbReference type="NCBI Taxonomy" id="1931992"/>
    <lineage>
        <taxon>Bacteria</taxon>
        <taxon>Bacillati</taxon>
        <taxon>Actinomycetota</taxon>
        <taxon>Actinomycetes</taxon>
        <taxon>Pseudonocardiales</taxon>
        <taxon>Pseudonocardiaceae</taxon>
        <taxon>Gandjariella</taxon>
    </lineage>
</organism>
<keyword evidence="2" id="KW-0645">Protease</keyword>
<dbReference type="InterPro" id="IPR036852">
    <property type="entry name" value="Peptidase_S8/S53_dom_sf"/>
</dbReference>
<accession>A0A4D4J4E9</accession>
<dbReference type="CDD" id="cd04056">
    <property type="entry name" value="Peptidases_S53"/>
    <property type="match status" value="1"/>
</dbReference>
<keyword evidence="11" id="KW-1185">Reference proteome</keyword>
<evidence type="ECO:0000256" key="6">
    <source>
        <dbReference type="ARBA" id="ARBA00022837"/>
    </source>
</evidence>
<evidence type="ECO:0000313" key="10">
    <source>
        <dbReference type="EMBL" id="GDY31565.1"/>
    </source>
</evidence>
<dbReference type="CDD" id="cd11377">
    <property type="entry name" value="Pro-peptidase_S53"/>
    <property type="match status" value="1"/>
</dbReference>
<keyword evidence="6" id="KW-0106">Calcium</keyword>
<dbReference type="OrthoDB" id="3480681at2"/>
<dbReference type="Gene3D" id="3.40.50.200">
    <property type="entry name" value="Peptidase S8/S53 domain"/>
    <property type="match status" value="1"/>
</dbReference>
<dbReference type="InterPro" id="IPR050819">
    <property type="entry name" value="Tripeptidyl-peptidase_I"/>
</dbReference>
<evidence type="ECO:0000256" key="7">
    <source>
        <dbReference type="ARBA" id="ARBA00023145"/>
    </source>
</evidence>
<keyword evidence="5" id="KW-0720">Serine protease</keyword>
<dbReference type="InterPro" id="IPR023828">
    <property type="entry name" value="Peptidase_S8_Ser-AS"/>
</dbReference>
<dbReference type="Pfam" id="PF00082">
    <property type="entry name" value="Peptidase_S8"/>
    <property type="match status" value="1"/>
</dbReference>
<comment type="caution">
    <text evidence="10">The sequence shown here is derived from an EMBL/GenBank/DDBJ whole genome shotgun (WGS) entry which is preliminary data.</text>
</comment>
<comment type="cofactor">
    <cofactor evidence="1">
        <name>Ca(2+)</name>
        <dbReference type="ChEBI" id="CHEBI:29108"/>
    </cofactor>
</comment>
<evidence type="ECO:0000256" key="1">
    <source>
        <dbReference type="ARBA" id="ARBA00001913"/>
    </source>
</evidence>
<evidence type="ECO:0000259" key="9">
    <source>
        <dbReference type="PROSITE" id="PS51695"/>
    </source>
</evidence>
<evidence type="ECO:0000256" key="3">
    <source>
        <dbReference type="ARBA" id="ARBA00022723"/>
    </source>
</evidence>
<dbReference type="GO" id="GO:0046872">
    <property type="term" value="F:metal ion binding"/>
    <property type="evidence" value="ECO:0007669"/>
    <property type="project" value="UniProtKB-KW"/>
</dbReference>
<dbReference type="PROSITE" id="PS00138">
    <property type="entry name" value="SUBTILASE_SER"/>
    <property type="match status" value="1"/>
</dbReference>
<dbReference type="EMBL" id="BJFL01000015">
    <property type="protein sequence ID" value="GDY31565.1"/>
    <property type="molecule type" value="Genomic_DNA"/>
</dbReference>
<evidence type="ECO:0000313" key="11">
    <source>
        <dbReference type="Proteomes" id="UP000298860"/>
    </source>
</evidence>
<keyword evidence="8" id="KW-0732">Signal</keyword>
<evidence type="ECO:0000256" key="4">
    <source>
        <dbReference type="ARBA" id="ARBA00022801"/>
    </source>
</evidence>
<dbReference type="InterPro" id="IPR015366">
    <property type="entry name" value="S53_propep"/>
</dbReference>
<dbReference type="SUPFAM" id="SSF54897">
    <property type="entry name" value="Protease propeptides/inhibitors"/>
    <property type="match status" value="1"/>
</dbReference>